<dbReference type="EMBL" id="BARV01010837">
    <property type="protein sequence ID" value="GAI02426.1"/>
    <property type="molecule type" value="Genomic_DNA"/>
</dbReference>
<name>X1L984_9ZZZZ</name>
<accession>X1L984</accession>
<proteinExistence type="predicted"/>
<sequence>MQADKTTFIVAQTRTGDEPFVEELHFSTADLERQYFYG</sequence>
<protein>
    <submittedName>
        <fullName evidence="1">Uncharacterized protein</fullName>
    </submittedName>
</protein>
<organism evidence="1">
    <name type="scientific">marine sediment metagenome</name>
    <dbReference type="NCBI Taxonomy" id="412755"/>
    <lineage>
        <taxon>unclassified sequences</taxon>
        <taxon>metagenomes</taxon>
        <taxon>ecological metagenomes</taxon>
    </lineage>
</organism>
<gene>
    <name evidence="1" type="ORF">S06H3_20820</name>
</gene>
<feature type="non-terminal residue" evidence="1">
    <location>
        <position position="38"/>
    </location>
</feature>
<reference evidence="1" key="1">
    <citation type="journal article" date="2014" name="Front. Microbiol.">
        <title>High frequency of phylogenetically diverse reductive dehalogenase-homologous genes in deep subseafloor sedimentary metagenomes.</title>
        <authorList>
            <person name="Kawai M."/>
            <person name="Futagami T."/>
            <person name="Toyoda A."/>
            <person name="Takaki Y."/>
            <person name="Nishi S."/>
            <person name="Hori S."/>
            <person name="Arai W."/>
            <person name="Tsubouchi T."/>
            <person name="Morono Y."/>
            <person name="Uchiyama I."/>
            <person name="Ito T."/>
            <person name="Fujiyama A."/>
            <person name="Inagaki F."/>
            <person name="Takami H."/>
        </authorList>
    </citation>
    <scope>NUCLEOTIDE SEQUENCE</scope>
    <source>
        <strain evidence="1">Expedition CK06-06</strain>
    </source>
</reference>
<comment type="caution">
    <text evidence="1">The sequence shown here is derived from an EMBL/GenBank/DDBJ whole genome shotgun (WGS) entry which is preliminary data.</text>
</comment>
<dbReference type="AlphaFoldDB" id="X1L984"/>
<evidence type="ECO:0000313" key="1">
    <source>
        <dbReference type="EMBL" id="GAI02426.1"/>
    </source>
</evidence>